<keyword evidence="3" id="KW-1185">Reference proteome</keyword>
<organism evidence="2 3">
    <name type="scientific">Streptosporangium becharense</name>
    <dbReference type="NCBI Taxonomy" id="1816182"/>
    <lineage>
        <taxon>Bacteria</taxon>
        <taxon>Bacillati</taxon>
        <taxon>Actinomycetota</taxon>
        <taxon>Actinomycetes</taxon>
        <taxon>Streptosporangiales</taxon>
        <taxon>Streptosporangiaceae</taxon>
        <taxon>Streptosporangium</taxon>
    </lineage>
</organism>
<feature type="signal peptide" evidence="1">
    <location>
        <begin position="1"/>
        <end position="30"/>
    </location>
</feature>
<dbReference type="AlphaFoldDB" id="A0A7W9IGU1"/>
<evidence type="ECO:0008006" key="4">
    <source>
        <dbReference type="Google" id="ProtNLM"/>
    </source>
</evidence>
<accession>A0A7W9IGU1</accession>
<reference evidence="2 3" key="1">
    <citation type="submission" date="2020-08" db="EMBL/GenBank/DDBJ databases">
        <title>Sequencing the genomes of 1000 actinobacteria strains.</title>
        <authorList>
            <person name="Klenk H.-P."/>
        </authorList>
    </citation>
    <scope>NUCLEOTIDE SEQUENCE [LARGE SCALE GENOMIC DNA]</scope>
    <source>
        <strain evidence="2 3">DSM 46887</strain>
    </source>
</reference>
<proteinExistence type="predicted"/>
<keyword evidence="1" id="KW-0732">Signal</keyword>
<gene>
    <name evidence="2" type="ORF">F4562_003368</name>
</gene>
<evidence type="ECO:0000313" key="2">
    <source>
        <dbReference type="EMBL" id="MBB5820306.1"/>
    </source>
</evidence>
<evidence type="ECO:0000313" key="3">
    <source>
        <dbReference type="Proteomes" id="UP000540685"/>
    </source>
</evidence>
<protein>
    <recommendedName>
        <fullName evidence="4">Spore-associated protein A</fullName>
    </recommendedName>
</protein>
<dbReference type="EMBL" id="JACHMP010000001">
    <property type="protein sequence ID" value="MBB5820306.1"/>
    <property type="molecule type" value="Genomic_DNA"/>
</dbReference>
<comment type="caution">
    <text evidence="2">The sequence shown here is derived from an EMBL/GenBank/DDBJ whole genome shotgun (WGS) entry which is preliminary data.</text>
</comment>
<name>A0A7W9IGU1_9ACTN</name>
<dbReference type="Proteomes" id="UP000540685">
    <property type="component" value="Unassembled WGS sequence"/>
</dbReference>
<feature type="chain" id="PRO_5031182636" description="Spore-associated protein A" evidence="1">
    <location>
        <begin position="31"/>
        <end position="146"/>
    </location>
</feature>
<sequence>MKNVTRSVSVLLTALVATLGMGVLSPAANAAVNTCGSYVFGGDASGGISNGTLKAGFCIGSGSIRRINVLYEKTGGSTTNVRLGYQETDSSGVGISPPVYAAAQNVNSGQTAERAFSVTEPIGCYHGVMLNTLTGYQYVTRVWGSC</sequence>
<evidence type="ECO:0000256" key="1">
    <source>
        <dbReference type="SAM" id="SignalP"/>
    </source>
</evidence>